<gene>
    <name evidence="2" type="ORF">FME351_LOCUS4256</name>
    <name evidence="3" type="ORF">GRG538_LOCUS13546</name>
    <name evidence="5" type="ORF">HFQ381_LOCUS7250</name>
    <name evidence="1" type="ORF">LUA448_LOCUS10719</name>
    <name evidence="8" type="ORF">QYT958_LOCUS27034</name>
    <name evidence="4" type="ORF">TIS948_LOCUS33598</name>
    <name evidence="7" type="ORF">TSG867_LOCUS29109</name>
    <name evidence="6" type="ORF">UJA718_LOCUS25719</name>
</gene>
<protein>
    <submittedName>
        <fullName evidence="4">Uncharacterized protein</fullName>
    </submittedName>
</protein>
<dbReference type="EMBL" id="CAJNYD010001279">
    <property type="protein sequence ID" value="CAF3328111.1"/>
    <property type="molecule type" value="Genomic_DNA"/>
</dbReference>
<reference evidence="4" key="1">
    <citation type="submission" date="2021-02" db="EMBL/GenBank/DDBJ databases">
        <authorList>
            <person name="Nowell W R."/>
        </authorList>
    </citation>
    <scope>NUCLEOTIDE SEQUENCE</scope>
</reference>
<dbReference type="Proteomes" id="UP000663833">
    <property type="component" value="Unassembled WGS sequence"/>
</dbReference>
<accession>A0A818FFP0</accession>
<dbReference type="EMBL" id="CAJOBR010006685">
    <property type="protein sequence ID" value="CAF4849102.1"/>
    <property type="molecule type" value="Genomic_DNA"/>
</dbReference>
<keyword evidence="10" id="KW-1185">Reference proteome</keyword>
<evidence type="ECO:0000313" key="9">
    <source>
        <dbReference type="Proteomes" id="UP000663825"/>
    </source>
</evidence>
<evidence type="ECO:0000313" key="8">
    <source>
        <dbReference type="EMBL" id="CAF4849102.1"/>
    </source>
</evidence>
<dbReference type="EMBL" id="CAJOBP010006400">
    <property type="protein sequence ID" value="CAF4492130.1"/>
    <property type="molecule type" value="Genomic_DNA"/>
</dbReference>
<dbReference type="AlphaFoldDB" id="A0A818FFP0"/>
<evidence type="ECO:0000313" key="5">
    <source>
        <dbReference type="EMBL" id="CAF4197495.1"/>
    </source>
</evidence>
<dbReference type="EMBL" id="CAJOBQ010003943">
    <property type="protein sequence ID" value="CAF4622501.1"/>
    <property type="molecule type" value="Genomic_DNA"/>
</dbReference>
<evidence type="ECO:0000313" key="4">
    <source>
        <dbReference type="EMBL" id="CAF3474734.1"/>
    </source>
</evidence>
<dbReference type="Proteomes" id="UP000663869">
    <property type="component" value="Unassembled WGS sequence"/>
</dbReference>
<dbReference type="Proteomes" id="UP000663873">
    <property type="component" value="Unassembled WGS sequence"/>
</dbReference>
<evidence type="ECO:0000313" key="7">
    <source>
        <dbReference type="EMBL" id="CAF4622501.1"/>
    </source>
</evidence>
<evidence type="ECO:0000313" key="10">
    <source>
        <dbReference type="Proteomes" id="UP000663873"/>
    </source>
</evidence>
<dbReference type="EMBL" id="CAJNYT010001997">
    <property type="protein sequence ID" value="CAF3441829.1"/>
    <property type="molecule type" value="Genomic_DNA"/>
</dbReference>
<proteinExistence type="predicted"/>
<dbReference type="Proteomes" id="UP000663848">
    <property type="component" value="Unassembled WGS sequence"/>
</dbReference>
<dbReference type="OrthoDB" id="9985286at2759"/>
<dbReference type="EMBL" id="CAJNXB010006264">
    <property type="protein sequence ID" value="CAF3474734.1"/>
    <property type="molecule type" value="Genomic_DNA"/>
</dbReference>
<evidence type="ECO:0000313" key="6">
    <source>
        <dbReference type="EMBL" id="CAF4492130.1"/>
    </source>
</evidence>
<dbReference type="EMBL" id="CAJOBO010000343">
    <property type="protein sequence ID" value="CAF4197495.1"/>
    <property type="molecule type" value="Genomic_DNA"/>
</dbReference>
<name>A0A818FFP0_9BILA</name>
<comment type="caution">
    <text evidence="4">The sequence shown here is derived from an EMBL/GenBank/DDBJ whole genome shotgun (WGS) entry which is preliminary data.</text>
</comment>
<organism evidence="4 9">
    <name type="scientific">Rotaria socialis</name>
    <dbReference type="NCBI Taxonomy" id="392032"/>
    <lineage>
        <taxon>Eukaryota</taxon>
        <taxon>Metazoa</taxon>
        <taxon>Spiralia</taxon>
        <taxon>Gnathifera</taxon>
        <taxon>Rotifera</taxon>
        <taxon>Eurotatoria</taxon>
        <taxon>Bdelloidea</taxon>
        <taxon>Philodinida</taxon>
        <taxon>Philodinidae</taxon>
        <taxon>Rotaria</taxon>
    </lineage>
</organism>
<dbReference type="SUPFAM" id="SSF52266">
    <property type="entry name" value="SGNH hydrolase"/>
    <property type="match status" value="1"/>
</dbReference>
<dbReference type="Proteomes" id="UP000663862">
    <property type="component" value="Unassembled WGS sequence"/>
</dbReference>
<dbReference type="Proteomes" id="UP000663851">
    <property type="component" value="Unassembled WGS sequence"/>
</dbReference>
<evidence type="ECO:0000313" key="2">
    <source>
        <dbReference type="EMBL" id="CAF3348447.1"/>
    </source>
</evidence>
<evidence type="ECO:0000313" key="3">
    <source>
        <dbReference type="EMBL" id="CAF3441829.1"/>
    </source>
</evidence>
<dbReference type="EMBL" id="CAJNYU010000304">
    <property type="protein sequence ID" value="CAF3348447.1"/>
    <property type="molecule type" value="Genomic_DNA"/>
</dbReference>
<sequence>MTSSSTCTTPFIIIGDSHGKCFDSTIITSRYTVKTYSISGLQWLSKYDSALSLFSLIQTDTFVSLLSSTSNILFLVGTNSVRSLPAVEVIQQIDQFFLFLYSHYYHLLQGNIILTTCLPCLKISSRYSTIPLLHQNIDHYNHLLFSLSFKHRFSILDLRLSSDWLGNDGLHINFTFRSHFANIILHYIDNLNLNPNVSTNVSKRSRESISRRNKIRNLKLKEIAKQFNLSREISSAWSYKNVKDFLKHNNIRFGRLSILLNHQLHLHFNNASDMLYADRILKINVFDSDNFIHWIHHNG</sequence>
<dbReference type="Proteomes" id="UP000663872">
    <property type="component" value="Unassembled WGS sequence"/>
</dbReference>
<evidence type="ECO:0000313" key="1">
    <source>
        <dbReference type="EMBL" id="CAF3328111.1"/>
    </source>
</evidence>
<dbReference type="Proteomes" id="UP000663825">
    <property type="component" value="Unassembled WGS sequence"/>
</dbReference>